<proteinExistence type="predicted"/>
<protein>
    <submittedName>
        <fullName evidence="1">Uncharacterized protein</fullName>
    </submittedName>
</protein>
<dbReference type="InParanoid" id="A0A068VBM7"/>
<organism evidence="1 2">
    <name type="scientific">Coffea canephora</name>
    <name type="common">Robusta coffee</name>
    <dbReference type="NCBI Taxonomy" id="49390"/>
    <lineage>
        <taxon>Eukaryota</taxon>
        <taxon>Viridiplantae</taxon>
        <taxon>Streptophyta</taxon>
        <taxon>Embryophyta</taxon>
        <taxon>Tracheophyta</taxon>
        <taxon>Spermatophyta</taxon>
        <taxon>Magnoliopsida</taxon>
        <taxon>eudicotyledons</taxon>
        <taxon>Gunneridae</taxon>
        <taxon>Pentapetalae</taxon>
        <taxon>asterids</taxon>
        <taxon>lamiids</taxon>
        <taxon>Gentianales</taxon>
        <taxon>Rubiaceae</taxon>
        <taxon>Ixoroideae</taxon>
        <taxon>Gardenieae complex</taxon>
        <taxon>Bertiereae - Coffeeae clade</taxon>
        <taxon>Coffeeae</taxon>
        <taxon>Coffea</taxon>
    </lineage>
</organism>
<gene>
    <name evidence="1" type="ORF">GSCOC_T00007098001</name>
</gene>
<dbReference type="Gramene" id="CDP18195">
    <property type="protein sequence ID" value="CDP18195"/>
    <property type="gene ID" value="GSCOC_T00007098001"/>
</dbReference>
<name>A0A068VBM7_COFCA</name>
<evidence type="ECO:0000313" key="2">
    <source>
        <dbReference type="Proteomes" id="UP000295252"/>
    </source>
</evidence>
<reference evidence="2" key="1">
    <citation type="journal article" date="2014" name="Science">
        <title>The coffee genome provides insight into the convergent evolution of caffeine biosynthesis.</title>
        <authorList>
            <person name="Denoeud F."/>
            <person name="Carretero-Paulet L."/>
            <person name="Dereeper A."/>
            <person name="Droc G."/>
            <person name="Guyot R."/>
            <person name="Pietrella M."/>
            <person name="Zheng C."/>
            <person name="Alberti A."/>
            <person name="Anthony F."/>
            <person name="Aprea G."/>
            <person name="Aury J.M."/>
            <person name="Bento P."/>
            <person name="Bernard M."/>
            <person name="Bocs S."/>
            <person name="Campa C."/>
            <person name="Cenci A."/>
            <person name="Combes M.C."/>
            <person name="Crouzillat D."/>
            <person name="Da Silva C."/>
            <person name="Daddiego L."/>
            <person name="De Bellis F."/>
            <person name="Dussert S."/>
            <person name="Garsmeur O."/>
            <person name="Gayraud T."/>
            <person name="Guignon V."/>
            <person name="Jahn K."/>
            <person name="Jamilloux V."/>
            <person name="Joet T."/>
            <person name="Labadie K."/>
            <person name="Lan T."/>
            <person name="Leclercq J."/>
            <person name="Lepelley M."/>
            <person name="Leroy T."/>
            <person name="Li L.T."/>
            <person name="Librado P."/>
            <person name="Lopez L."/>
            <person name="Munoz A."/>
            <person name="Noel B."/>
            <person name="Pallavicini A."/>
            <person name="Perrotta G."/>
            <person name="Poncet V."/>
            <person name="Pot D."/>
            <person name="Priyono X."/>
            <person name="Rigoreau M."/>
            <person name="Rouard M."/>
            <person name="Rozas J."/>
            <person name="Tranchant-Dubreuil C."/>
            <person name="VanBuren R."/>
            <person name="Zhang Q."/>
            <person name="Andrade A.C."/>
            <person name="Argout X."/>
            <person name="Bertrand B."/>
            <person name="de Kochko A."/>
            <person name="Graziosi G."/>
            <person name="Henry R.J."/>
            <person name="Jayarama X."/>
            <person name="Ming R."/>
            <person name="Nagai C."/>
            <person name="Rounsley S."/>
            <person name="Sankoff D."/>
            <person name="Giuliano G."/>
            <person name="Albert V.A."/>
            <person name="Wincker P."/>
            <person name="Lashermes P."/>
        </authorList>
    </citation>
    <scope>NUCLEOTIDE SEQUENCE [LARGE SCALE GENOMIC DNA]</scope>
    <source>
        <strain evidence="2">cv. DH200-94</strain>
    </source>
</reference>
<sequence length="40" mass="4643">MLRSEVSQDHLLLIEMHQAFNAGIESEEYYYHAPGLALHE</sequence>
<dbReference type="EMBL" id="HG739302">
    <property type="protein sequence ID" value="CDP18195.1"/>
    <property type="molecule type" value="Genomic_DNA"/>
</dbReference>
<dbReference type="Proteomes" id="UP000295252">
    <property type="component" value="Chromosome XI"/>
</dbReference>
<dbReference type="AlphaFoldDB" id="A0A068VBM7"/>
<keyword evidence="2" id="KW-1185">Reference proteome</keyword>
<evidence type="ECO:0000313" key="1">
    <source>
        <dbReference type="EMBL" id="CDP18195.1"/>
    </source>
</evidence>
<accession>A0A068VBM7</accession>